<organism evidence="7 8">
    <name type="scientific">Nematostella vectensis</name>
    <name type="common">Starlet sea anemone</name>
    <dbReference type="NCBI Taxonomy" id="45351"/>
    <lineage>
        <taxon>Eukaryota</taxon>
        <taxon>Metazoa</taxon>
        <taxon>Cnidaria</taxon>
        <taxon>Anthozoa</taxon>
        <taxon>Hexacorallia</taxon>
        <taxon>Actiniaria</taxon>
        <taxon>Edwardsiidae</taxon>
        <taxon>Nematostella</taxon>
    </lineage>
</organism>
<proteinExistence type="predicted"/>
<keyword evidence="8" id="KW-1185">Reference proteome</keyword>
<dbReference type="InterPro" id="IPR035983">
    <property type="entry name" value="Hect_E3_ubiquitin_ligase"/>
</dbReference>
<dbReference type="PROSITE" id="PS50237">
    <property type="entry name" value="HECT"/>
    <property type="match status" value="1"/>
</dbReference>
<dbReference type="Proteomes" id="UP000001593">
    <property type="component" value="Unassembled WGS sequence"/>
</dbReference>
<name>A7TA29_NEMVE</name>
<dbReference type="InParanoid" id="A7TA29"/>
<feature type="domain" description="HECT" evidence="6">
    <location>
        <begin position="11"/>
        <end position="84"/>
    </location>
</feature>
<keyword evidence="4 5" id="KW-0833">Ubl conjugation pathway</keyword>
<dbReference type="KEGG" id="nve:5497408"/>
<dbReference type="SUPFAM" id="SSF56204">
    <property type="entry name" value="Hect, E3 ligase catalytic domain"/>
    <property type="match status" value="1"/>
</dbReference>
<dbReference type="Gene3D" id="3.30.2160.10">
    <property type="entry name" value="Hect, E3 ligase catalytic domain"/>
    <property type="match status" value="1"/>
</dbReference>
<dbReference type="HOGENOM" id="CLU_193409_0_0_1"/>
<dbReference type="Gene3D" id="3.90.1750.10">
    <property type="entry name" value="Hect, E3 ligase catalytic domains"/>
    <property type="match status" value="1"/>
</dbReference>
<dbReference type="AlphaFoldDB" id="A7TA29"/>
<dbReference type="STRING" id="45351.A7TA29"/>
<evidence type="ECO:0000259" key="6">
    <source>
        <dbReference type="PROSITE" id="PS50237"/>
    </source>
</evidence>
<dbReference type="InterPro" id="IPR000569">
    <property type="entry name" value="HECT_dom"/>
</dbReference>
<evidence type="ECO:0000256" key="4">
    <source>
        <dbReference type="ARBA" id="ARBA00022786"/>
    </source>
</evidence>
<gene>
    <name evidence="7" type="ORF">NEMVEDRAFT_v1g151975</name>
</gene>
<comment type="caution">
    <text evidence="5">Lacks conserved residue(s) required for the propagation of feature annotation.</text>
</comment>
<dbReference type="EC" id="2.3.2.26" evidence="2"/>
<dbReference type="InterPro" id="IPR044611">
    <property type="entry name" value="E3A/B/C-like"/>
</dbReference>
<dbReference type="eggNOG" id="KOG0941">
    <property type="taxonomic scope" value="Eukaryota"/>
</dbReference>
<dbReference type="PANTHER" id="PTHR45700:SF9">
    <property type="entry name" value="HECT-TYPE E3 UBIQUITIN TRANSFERASE"/>
    <property type="match status" value="1"/>
</dbReference>
<evidence type="ECO:0000256" key="2">
    <source>
        <dbReference type="ARBA" id="ARBA00012485"/>
    </source>
</evidence>
<keyword evidence="3" id="KW-0808">Transferase</keyword>
<reference evidence="7 8" key="1">
    <citation type="journal article" date="2007" name="Science">
        <title>Sea anemone genome reveals ancestral eumetazoan gene repertoire and genomic organization.</title>
        <authorList>
            <person name="Putnam N.H."/>
            <person name="Srivastava M."/>
            <person name="Hellsten U."/>
            <person name="Dirks B."/>
            <person name="Chapman J."/>
            <person name="Salamov A."/>
            <person name="Terry A."/>
            <person name="Shapiro H."/>
            <person name="Lindquist E."/>
            <person name="Kapitonov V.V."/>
            <person name="Jurka J."/>
            <person name="Genikhovich G."/>
            <person name="Grigoriev I.V."/>
            <person name="Lucas S.M."/>
            <person name="Steele R.E."/>
            <person name="Finnerty J.R."/>
            <person name="Technau U."/>
            <person name="Martindale M.Q."/>
            <person name="Rokhsar D.S."/>
        </authorList>
    </citation>
    <scope>NUCLEOTIDE SEQUENCE [LARGE SCALE GENOMIC DNA]</scope>
    <source>
        <strain evidence="8">CH2 X CH6</strain>
    </source>
</reference>
<protein>
    <recommendedName>
        <fullName evidence="2">HECT-type E3 ubiquitin transferase</fullName>
        <ecNumber evidence="2">2.3.2.26</ecNumber>
    </recommendedName>
</protein>
<dbReference type="EMBL" id="DS473796">
    <property type="protein sequence ID" value="EDO27143.1"/>
    <property type="molecule type" value="Genomic_DNA"/>
</dbReference>
<accession>A7TA29</accession>
<evidence type="ECO:0000256" key="3">
    <source>
        <dbReference type="ARBA" id="ARBA00022679"/>
    </source>
</evidence>
<dbReference type="PhylomeDB" id="A7TA29"/>
<dbReference type="GO" id="GO:0000209">
    <property type="term" value="P:protein polyubiquitination"/>
    <property type="evidence" value="ECO:0007669"/>
    <property type="project" value="InterPro"/>
</dbReference>
<evidence type="ECO:0000256" key="5">
    <source>
        <dbReference type="PROSITE-ProRule" id="PRU00104"/>
    </source>
</evidence>
<dbReference type="Pfam" id="PF00632">
    <property type="entry name" value="HECT"/>
    <property type="match status" value="1"/>
</dbReference>
<sequence>MFSSCLGLCAEYVQLYVDYLLNSSIYKQFEAFYHGFHSVCASNALIMLRPEEVEMLVCGNPELDMEALKKVTVYDGYSKNDNTI</sequence>
<dbReference type="PANTHER" id="PTHR45700">
    <property type="entry name" value="UBIQUITIN-PROTEIN LIGASE E3C"/>
    <property type="match status" value="1"/>
</dbReference>
<evidence type="ECO:0000256" key="1">
    <source>
        <dbReference type="ARBA" id="ARBA00000885"/>
    </source>
</evidence>
<feature type="non-terminal residue" evidence="7">
    <location>
        <position position="1"/>
    </location>
</feature>
<dbReference type="GO" id="GO:0061630">
    <property type="term" value="F:ubiquitin protein ligase activity"/>
    <property type="evidence" value="ECO:0007669"/>
    <property type="project" value="UniProtKB-EC"/>
</dbReference>
<evidence type="ECO:0000313" key="7">
    <source>
        <dbReference type="EMBL" id="EDO27143.1"/>
    </source>
</evidence>
<evidence type="ECO:0000313" key="8">
    <source>
        <dbReference type="Proteomes" id="UP000001593"/>
    </source>
</evidence>
<comment type="catalytic activity">
    <reaction evidence="1">
        <text>S-ubiquitinyl-[E2 ubiquitin-conjugating enzyme]-L-cysteine + [acceptor protein]-L-lysine = [E2 ubiquitin-conjugating enzyme]-L-cysteine + N(6)-ubiquitinyl-[acceptor protein]-L-lysine.</text>
        <dbReference type="EC" id="2.3.2.26"/>
    </reaction>
</comment>